<proteinExistence type="predicted"/>
<dbReference type="GO" id="GO:0009311">
    <property type="term" value="P:oligosaccharide metabolic process"/>
    <property type="evidence" value="ECO:0007669"/>
    <property type="project" value="InterPro"/>
</dbReference>
<dbReference type="InterPro" id="IPR008928">
    <property type="entry name" value="6-hairpin_glycosidase_sf"/>
</dbReference>
<dbReference type="InterPro" id="IPR012341">
    <property type="entry name" value="6hp_glycosidase-like_sf"/>
</dbReference>
<dbReference type="GO" id="GO:0004573">
    <property type="term" value="F:Glc3Man9GlcNAc2 oligosaccharide glucosidase activity"/>
    <property type="evidence" value="ECO:0007669"/>
    <property type="project" value="InterPro"/>
</dbReference>
<dbReference type="PANTHER" id="PTHR10412">
    <property type="entry name" value="MANNOSYL-OLIGOSACCHARIDE GLUCOSIDASE"/>
    <property type="match status" value="1"/>
</dbReference>
<dbReference type="PANTHER" id="PTHR10412:SF10">
    <property type="entry name" value="GLYCOSYL HYDROLASE FAMILY 63 C-TERMINAL DOMAIN-CONTAINING PROTEIN"/>
    <property type="match status" value="1"/>
</dbReference>
<dbReference type="Gene3D" id="1.50.10.10">
    <property type="match status" value="1"/>
</dbReference>
<dbReference type="InterPro" id="IPR004888">
    <property type="entry name" value="Glycoside_hydrolase_63"/>
</dbReference>
<feature type="domain" description="Mannosylglycerate hydrolase MGH1-like glycoside hydrolase" evidence="1">
    <location>
        <begin position="426"/>
        <end position="529"/>
    </location>
</feature>
<dbReference type="Pfam" id="PF22422">
    <property type="entry name" value="MGH1-like_GH"/>
    <property type="match status" value="2"/>
</dbReference>
<dbReference type="AlphaFoldDB" id="A0AAU2HCK5"/>
<feature type="domain" description="Mannosylglycerate hydrolase MGH1-like glycoside hydrolase" evidence="1">
    <location>
        <begin position="681"/>
        <end position="867"/>
    </location>
</feature>
<reference evidence="2" key="1">
    <citation type="submission" date="2022-10" db="EMBL/GenBank/DDBJ databases">
        <title>The complete genomes of actinobacterial strains from the NBC collection.</title>
        <authorList>
            <person name="Joergensen T.S."/>
            <person name="Alvarez Arevalo M."/>
            <person name="Sterndorff E.B."/>
            <person name="Faurdal D."/>
            <person name="Vuksanovic O."/>
            <person name="Mourched A.-S."/>
            <person name="Charusanti P."/>
            <person name="Shaw S."/>
            <person name="Blin K."/>
            <person name="Weber T."/>
        </authorList>
    </citation>
    <scope>NUCLEOTIDE SEQUENCE</scope>
    <source>
        <strain evidence="2">NBC_00060</strain>
    </source>
</reference>
<evidence type="ECO:0000259" key="1">
    <source>
        <dbReference type="Pfam" id="PF22422"/>
    </source>
</evidence>
<dbReference type="SUPFAM" id="SSF48208">
    <property type="entry name" value="Six-hairpin glycosidases"/>
    <property type="match status" value="1"/>
</dbReference>
<dbReference type="EMBL" id="CP108253">
    <property type="protein sequence ID" value="WTU44672.1"/>
    <property type="molecule type" value="Genomic_DNA"/>
</dbReference>
<accession>A0AAU2HCK5</accession>
<evidence type="ECO:0000313" key="2">
    <source>
        <dbReference type="EMBL" id="WTU44672.1"/>
    </source>
</evidence>
<protein>
    <submittedName>
        <fullName evidence="2">Glucosidase</fullName>
    </submittedName>
</protein>
<sequence>MERHTRAGHIGPVGDRSAQSRLWGPYLSERQWGTVREDYSQSGDAWSHFPHDHARSRAYRWGEDGLGGICDEKQRLCLALALWNGRDPILKERAFGLTNGEGNHGEDVKEYYFYLDSTPSHSYLRYLYKYPQAAFPYDDLVAVNRSRTRQEFEYELLDTGVFDDDRYFDVTVEYAKADHDDILMRITVDNRGPDEATLHVLPTLWFRNTWSWGEQGAQEDRPRLRAVDVRHSAVAIRAEHPQLGSYDLRCADAAPLLFTENESDNERLFGTPNTSPYVKNGIGRYIVDGDQSAVNPAREGSKAAMHHELTVPAGGSRTVRLRLAPAGAQRSPAQSFDTVFHDRITEADAFYRQLTPKGASEDEARVLRQALAGMLWSKQYYAFDLETWLAEHDLTPWSLPRPGIRNREWFHMVSDEIVSMPDKWEYPWFAAWDLAFHAVALAVVDTAFAKEQLELLLRDDYLHPNGQIPAYEWNFSDVNPPVHAWAAYFVYTVEERTTGHADRAFLERTFQKLLTNFTWWVNRKDPNGRNVFQGGFLGLDNIGVFDRSAPLPTGGTLEQADGTAWMALYCQSMLQIALELVEHNPAYEELVLKFVEHYLWIAASLDRLGGLGDGLWDEEDGFFYDVLRLPDGQAVRLKVRSVVGLLPLCASTVFQPPQLARLSGLSERLQRFAARHPSLSVTLAAARAGAADGPRLLSAVDEKKLVRVLARLLSEDEFLSPYGIRALSRHHAEHPYTFRVHGEEHRVSYLPAESDTGMFGGNSNWRGPVWLPVNALVIRALINLYGFYGDDLTVECPTGSGVHKNLFEVAEEICTRLTRIFLRGPDGGRPVYGGQAKFRDDPHWRDLISFHEYFHGDNGAGIGASHQTGWTGLIAPLMKIFGTLGPDDFRPGHDKGRNR</sequence>
<name>A0AAU2HCK5_9ACTN</name>
<gene>
    <name evidence="2" type="ORF">OHV25_36320</name>
</gene>
<organism evidence="2">
    <name type="scientific">Streptomyces sp. NBC_00060</name>
    <dbReference type="NCBI Taxonomy" id="2975636"/>
    <lineage>
        <taxon>Bacteria</taxon>
        <taxon>Bacillati</taxon>
        <taxon>Actinomycetota</taxon>
        <taxon>Actinomycetes</taxon>
        <taxon>Kitasatosporales</taxon>
        <taxon>Streptomycetaceae</taxon>
        <taxon>Streptomyces</taxon>
    </lineage>
</organism>
<dbReference type="InterPro" id="IPR054491">
    <property type="entry name" value="MGH1-like_GH"/>
</dbReference>